<dbReference type="EMBL" id="CAUEEQ010019077">
    <property type="protein sequence ID" value="CAJ0941558.1"/>
    <property type="molecule type" value="Genomic_DNA"/>
</dbReference>
<evidence type="ECO:0000259" key="2">
    <source>
        <dbReference type="Pfam" id="PF01612"/>
    </source>
</evidence>
<name>A0ABN9LNF9_9NEOB</name>
<dbReference type="InterPro" id="IPR052408">
    <property type="entry name" value="Exonuclease_MUT-7-like"/>
</dbReference>
<feature type="domain" description="3'-5' exonuclease" evidence="2">
    <location>
        <begin position="372"/>
        <end position="572"/>
    </location>
</feature>
<gene>
    <name evidence="4" type="ORF">RIMI_LOCUS9274341</name>
</gene>
<protein>
    <recommendedName>
        <fullName evidence="6">3'-5' exonuclease domain-containing protein</fullName>
    </recommendedName>
</protein>
<evidence type="ECO:0000313" key="4">
    <source>
        <dbReference type="EMBL" id="CAJ0941558.1"/>
    </source>
</evidence>
<keyword evidence="5" id="KW-1185">Reference proteome</keyword>
<reference evidence="4" key="1">
    <citation type="submission" date="2023-07" db="EMBL/GenBank/DDBJ databases">
        <authorList>
            <person name="Stuckert A."/>
        </authorList>
    </citation>
    <scope>NUCLEOTIDE SEQUENCE</scope>
</reference>
<feature type="domain" description="Mut7-C RNAse" evidence="3">
    <location>
        <begin position="641"/>
        <end position="739"/>
    </location>
</feature>
<dbReference type="SUPFAM" id="SSF53098">
    <property type="entry name" value="Ribonuclease H-like"/>
    <property type="match status" value="1"/>
</dbReference>
<dbReference type="Pfam" id="PF01927">
    <property type="entry name" value="Mut7-C"/>
    <property type="match status" value="1"/>
</dbReference>
<sequence length="768" mass="85131">MCAPLLLLDRFNLLEAYVSGHPELQSQLLQMLDRWSDSSFNLRKLSKEYVGIPPVKPDKLNLKTLSKLAFRLLETNNLDPALCTNIINQRHLGTLKYLMYKRFVEGKHRVTKRRAALSNPMFTLVTIVKVKKNNHYILTYRCLSPALCFSALAVSTAAGKQSGDVTAVLSRPLCSTARAEKHSARGQTAVGDSVPLTMVTKGKHRVTKRGPALSNPMFTLVTGIVGRWRAVCVTALQRPNSDAAAIRIVVSIAAASLSVTKTMTQENWVDHVQNTVAGNLWLQEQCIALLCRYSGLQAAGFWALKFGMPKESLPRNVADILQDISIQEMLSESEKNTGDSQARRNHFYQLPIPRSKVHFLQNSTELSGCRVMVLKDGQIVGVDMEWRPSFGGLGKPNVSLIQLAVKDEVFLLDVLQGNLLQSCDSGGSSELVTFMKDCFLLPKLRNWVRELIMVSGYGMVGDFQSLDATDAGFQGLELHNVVDLCEVHKQIQRNCSRPRGSSEPVDVLEDSPGNASIRPPEKGLSLLVKDVLGKPLDKKEQLSNWDKRPLREDQIVYAASDAYCLLDVFETLCHTPDKFGLKPNFYEFPKGKVSPKKDVGRSPCQKESVLKNKRLQTPPKAVSPKNTPQTKPLTPREFSVICDNMLQGLGRYLRCLGVDVLMLENDDDHRKASEIARRDGRVILTCGQPYQTLRSQIGEGKCFSVNCSEKAKEQAIEVLKHFNVSVSLADVFSRCQGGTSQISDLTVCTALCQITDLIGVQAASQCLL</sequence>
<evidence type="ECO:0000256" key="1">
    <source>
        <dbReference type="SAM" id="MobiDB-lite"/>
    </source>
</evidence>
<dbReference type="InterPro" id="IPR002562">
    <property type="entry name" value="3'-5'_exonuclease_dom"/>
</dbReference>
<organism evidence="4 5">
    <name type="scientific">Ranitomeya imitator</name>
    <name type="common">mimic poison frog</name>
    <dbReference type="NCBI Taxonomy" id="111125"/>
    <lineage>
        <taxon>Eukaryota</taxon>
        <taxon>Metazoa</taxon>
        <taxon>Chordata</taxon>
        <taxon>Craniata</taxon>
        <taxon>Vertebrata</taxon>
        <taxon>Euteleostomi</taxon>
        <taxon>Amphibia</taxon>
        <taxon>Batrachia</taxon>
        <taxon>Anura</taxon>
        <taxon>Neobatrachia</taxon>
        <taxon>Hyloidea</taxon>
        <taxon>Dendrobatidae</taxon>
        <taxon>Dendrobatinae</taxon>
        <taxon>Ranitomeya</taxon>
    </lineage>
</organism>
<dbReference type="Gene3D" id="3.30.420.10">
    <property type="entry name" value="Ribonuclease H-like superfamily/Ribonuclease H"/>
    <property type="match status" value="1"/>
</dbReference>
<dbReference type="PANTHER" id="PTHR47765:SF2">
    <property type="entry name" value="EXONUCLEASE MUT-7 HOMOLOG"/>
    <property type="match status" value="1"/>
</dbReference>
<evidence type="ECO:0008006" key="6">
    <source>
        <dbReference type="Google" id="ProtNLM"/>
    </source>
</evidence>
<dbReference type="Pfam" id="PF01612">
    <property type="entry name" value="DNA_pol_A_exo1"/>
    <property type="match status" value="1"/>
</dbReference>
<dbReference type="InterPro" id="IPR036397">
    <property type="entry name" value="RNaseH_sf"/>
</dbReference>
<dbReference type="Proteomes" id="UP001176940">
    <property type="component" value="Unassembled WGS sequence"/>
</dbReference>
<feature type="region of interest" description="Disordered" evidence="1">
    <location>
        <begin position="592"/>
        <end position="632"/>
    </location>
</feature>
<evidence type="ECO:0000313" key="5">
    <source>
        <dbReference type="Proteomes" id="UP001176940"/>
    </source>
</evidence>
<accession>A0ABN9LNF9</accession>
<dbReference type="PANTHER" id="PTHR47765">
    <property type="entry name" value="3'-5' EXONUCLEASE DOMAIN-CONTAINING PROTEIN"/>
    <property type="match status" value="1"/>
</dbReference>
<feature type="region of interest" description="Disordered" evidence="1">
    <location>
        <begin position="496"/>
        <end position="516"/>
    </location>
</feature>
<evidence type="ECO:0000259" key="3">
    <source>
        <dbReference type="Pfam" id="PF01927"/>
    </source>
</evidence>
<dbReference type="InterPro" id="IPR012337">
    <property type="entry name" value="RNaseH-like_sf"/>
</dbReference>
<comment type="caution">
    <text evidence="4">The sequence shown here is derived from an EMBL/GenBank/DDBJ whole genome shotgun (WGS) entry which is preliminary data.</text>
</comment>
<dbReference type="InterPro" id="IPR002782">
    <property type="entry name" value="Mut7-C_RNAse_dom"/>
</dbReference>
<proteinExistence type="predicted"/>